<proteinExistence type="predicted"/>
<name>A0ACB5R1H9_9BURK</name>
<keyword evidence="2" id="KW-1185">Reference proteome</keyword>
<protein>
    <submittedName>
        <fullName evidence="1">Uncharacterized protein</fullName>
    </submittedName>
</protein>
<evidence type="ECO:0000313" key="2">
    <source>
        <dbReference type="Proteomes" id="UP001055013"/>
    </source>
</evidence>
<sequence>MTPNLTVTGKTNAEPNTCVDAQCSCDIIWSLAQQFTMRQLVTHAPTHKHMPDYREGDPHVSNKQLEKETPEFVSNYELRARRIAAAYARVFLEDFHLGDTNKIGRFYWLGLGAFASKQVAATFHQWQVKYLVRRSDLFEYLGRGNLWLFNDVLPWFYAYAAGSFEACAASRNSENFVDQVKTNFTRQKGHAESIDKIPYVIDGKTGEKKAKLGYLKQTPIVKKGFDEVAAWETAREAKKPRLAFSHLLSIAQHEQGEVLQGLIYDDPKFEWWLKGQRGTLALSDDTAIRNSIKTSAEMMKYGISAEGADTALVPVIRALMPNLQLVLTSEYETDDINFRSDAPDRMVLEDYQQRMSWIVGAATKYHGLMQNQTEKMITYLSAIRSWGDETDTP</sequence>
<evidence type="ECO:0000313" key="1">
    <source>
        <dbReference type="EMBL" id="GJH20867.1"/>
    </source>
</evidence>
<dbReference type="Proteomes" id="UP001055013">
    <property type="component" value="Unassembled WGS sequence"/>
</dbReference>
<reference evidence="1" key="1">
    <citation type="submission" date="2021-09" db="EMBL/GenBank/DDBJ databases">
        <title>Isolation and characterization of 3-chlorobenzoate degrading bacteria from soils in Shizuoka.</title>
        <authorList>
            <person name="Ifat A."/>
            <person name="Ogawa N."/>
            <person name="Kimbara K."/>
            <person name="Moriuchi R."/>
            <person name="Dohra H."/>
            <person name="Shintani M."/>
        </authorList>
    </citation>
    <scope>NUCLEOTIDE SEQUENCE</scope>
    <source>
        <strain evidence="1">19CS2-2</strain>
    </source>
</reference>
<gene>
    <name evidence="1" type="ORF">CBA19CS22_30015</name>
</gene>
<organism evidence="1 2">
    <name type="scientific">Caballeronia novacaledonica</name>
    <dbReference type="NCBI Taxonomy" id="1544861"/>
    <lineage>
        <taxon>Bacteria</taxon>
        <taxon>Pseudomonadati</taxon>
        <taxon>Pseudomonadota</taxon>
        <taxon>Betaproteobacteria</taxon>
        <taxon>Burkholderiales</taxon>
        <taxon>Burkholderiaceae</taxon>
        <taxon>Caballeronia</taxon>
    </lineage>
</organism>
<dbReference type="EMBL" id="BPUR01000023">
    <property type="protein sequence ID" value="GJH20867.1"/>
    <property type="molecule type" value="Genomic_DNA"/>
</dbReference>
<comment type="caution">
    <text evidence="1">The sequence shown here is derived from an EMBL/GenBank/DDBJ whole genome shotgun (WGS) entry which is preliminary data.</text>
</comment>
<accession>A0ACB5R1H9</accession>